<gene>
    <name evidence="1" type="ORF">LMG18096_04429</name>
</gene>
<protein>
    <submittedName>
        <fullName evidence="1">Uncharacterized protein</fullName>
    </submittedName>
</protein>
<organism evidence="1 2">
    <name type="scientific">Ralstonia holmesii</name>
    <dbReference type="NCBI Taxonomy" id="3058602"/>
    <lineage>
        <taxon>Bacteria</taxon>
        <taxon>Pseudomonadati</taxon>
        <taxon>Pseudomonadota</taxon>
        <taxon>Betaproteobacteria</taxon>
        <taxon>Burkholderiales</taxon>
        <taxon>Burkholderiaceae</taxon>
        <taxon>Ralstonia</taxon>
    </lineage>
</organism>
<dbReference type="Proteomes" id="UP001189663">
    <property type="component" value="Unassembled WGS sequence"/>
</dbReference>
<dbReference type="EMBL" id="CATZAT010000014">
    <property type="protein sequence ID" value="CAJ0804303.1"/>
    <property type="molecule type" value="Genomic_DNA"/>
</dbReference>
<sequence>MLGGGRCHFSREAVSGQEEPLRQYGATQLEHITESIVLKRAPKQLNVQQQNAHTEDAVRKEATYWRVQGVPAELARIGEARGVRWDRSIILRLLIDFPGMPTFCGNLVTQDRRFIAFEIDATDEVRVEQWEDITGTLNFNERNKGIGVGYGALALKILRELSAESRDQGPSGADLDSKS</sequence>
<proteinExistence type="predicted"/>
<dbReference type="AlphaFoldDB" id="A0ABC8QHV4"/>
<comment type="caution">
    <text evidence="1">The sequence shown here is derived from an EMBL/GenBank/DDBJ whole genome shotgun (WGS) entry which is preliminary data.</text>
</comment>
<evidence type="ECO:0000313" key="2">
    <source>
        <dbReference type="Proteomes" id="UP001189663"/>
    </source>
</evidence>
<name>A0ABC8QHV4_9RALS</name>
<evidence type="ECO:0000313" key="1">
    <source>
        <dbReference type="EMBL" id="CAJ0804303.1"/>
    </source>
</evidence>
<accession>A0ABC8QHV4</accession>
<reference evidence="1 2" key="1">
    <citation type="submission" date="2023-07" db="EMBL/GenBank/DDBJ databases">
        <authorList>
            <person name="Peeters C."/>
        </authorList>
    </citation>
    <scope>NUCLEOTIDE SEQUENCE [LARGE SCALE GENOMIC DNA]</scope>
    <source>
        <strain evidence="1 2">LMG 18096</strain>
    </source>
</reference>
<keyword evidence="2" id="KW-1185">Reference proteome</keyword>